<protein>
    <submittedName>
        <fullName evidence="5">Acetolactate synthase-1/2/3 large subunit</fullName>
        <ecNumber evidence="5">2.2.1.6</ecNumber>
    </submittedName>
</protein>
<dbReference type="AlphaFoldDB" id="A0A2H1IAL3"/>
<evidence type="ECO:0000259" key="4">
    <source>
        <dbReference type="Pfam" id="PF02776"/>
    </source>
</evidence>
<name>A0A2H1IAL3_BREAU</name>
<keyword evidence="2" id="KW-0786">Thiamine pyrophosphate</keyword>
<dbReference type="GO" id="GO:0003984">
    <property type="term" value="F:acetolactate synthase activity"/>
    <property type="evidence" value="ECO:0007669"/>
    <property type="project" value="UniProtKB-EC"/>
</dbReference>
<dbReference type="GO" id="GO:0050660">
    <property type="term" value="F:flavin adenine dinucleotide binding"/>
    <property type="evidence" value="ECO:0007669"/>
    <property type="project" value="TreeGrafter"/>
</dbReference>
<dbReference type="InterPro" id="IPR029061">
    <property type="entry name" value="THDP-binding"/>
</dbReference>
<dbReference type="NCBIfam" id="NF005760">
    <property type="entry name" value="PRK07586.1"/>
    <property type="match status" value="1"/>
</dbReference>
<dbReference type="Gene3D" id="3.40.50.1220">
    <property type="entry name" value="TPP-binding domain"/>
    <property type="match status" value="1"/>
</dbReference>
<dbReference type="PANTHER" id="PTHR18968:SF86">
    <property type="entry name" value="ACETOLACTATE SYNTHASE LARGE SUBUNIT ILVX-RELATED"/>
    <property type="match status" value="1"/>
</dbReference>
<evidence type="ECO:0000256" key="2">
    <source>
        <dbReference type="ARBA" id="ARBA00023052"/>
    </source>
</evidence>
<sequence length="548" mass="57351">MLKTSVADFKGDDGMNGAESLLETLGHNGIEVCFANPGTSEMHFVAALDRQPHVRGVLGLFEGVVTGAADGYSRMLDKPAATLLHLGPGAANGLSSLHNALRARASMVNIIGDHAGYHRSLDAPLTSDIEGAVRPFSNWVRTSPSANSIAKDAADAIGYSLSGQISSLILPADTAWNTADEYTQPVNAVASTPIAIDPAEVAASAARLRASGRRTAILLGGRALRSAQLETAAQIAEATGATLLAETFAARTERGAGRPAVTKIPYPVEPSVELLKDFDALILIDAKPPVAFFAYPDKPSVLTAPGTTFFTLSPIGADSSEALEALRECVGVGPSSRGSGSSDIAHSADLELVRSTHRAEFAPAQMPSGTITVGKLAAWLSGAIPENAIVLDESITTGRDFYDQTAGSHPHDYLGGTGGSIGWALPVGVGAAISSPDRKVIVLESDGSGMYNPQALWTYAREQLDVVVLIFANRKYQILRNEMSNVGVPDFGPKAESLLDIGNPAIDWVSLSHGMGVPASRVETIEELDRDFRAGLADSGPRLIEVLV</sequence>
<dbReference type="GO" id="GO:0030976">
    <property type="term" value="F:thiamine pyrophosphate binding"/>
    <property type="evidence" value="ECO:0007669"/>
    <property type="project" value="InterPro"/>
</dbReference>
<dbReference type="SUPFAM" id="SSF52518">
    <property type="entry name" value="Thiamin diphosphate-binding fold (THDP-binding)"/>
    <property type="match status" value="2"/>
</dbReference>
<dbReference type="EC" id="2.2.1.6" evidence="5"/>
<feature type="domain" description="Thiamine pyrophosphate enzyme N-terminal TPP-binding" evidence="4">
    <location>
        <begin position="15"/>
        <end position="120"/>
    </location>
</feature>
<dbReference type="Pfam" id="PF02775">
    <property type="entry name" value="TPP_enzyme_C"/>
    <property type="match status" value="1"/>
</dbReference>
<gene>
    <name evidence="5" type="ORF">BAURA63_01015</name>
</gene>
<dbReference type="RefSeq" id="WP_226833506.1">
    <property type="nucleotide sequence ID" value="NZ_CP025333.1"/>
</dbReference>
<dbReference type="InterPro" id="IPR012001">
    <property type="entry name" value="Thiamin_PyroP_enz_TPP-bd_dom"/>
</dbReference>
<dbReference type="InterPro" id="IPR045229">
    <property type="entry name" value="TPP_enz"/>
</dbReference>
<evidence type="ECO:0000313" key="5">
    <source>
        <dbReference type="EMBL" id="SMX72225.1"/>
    </source>
</evidence>
<dbReference type="Gene3D" id="3.40.50.970">
    <property type="match status" value="2"/>
</dbReference>
<dbReference type="EMBL" id="FXYZ01000003">
    <property type="protein sequence ID" value="SMX72225.1"/>
    <property type="molecule type" value="Genomic_DNA"/>
</dbReference>
<dbReference type="GO" id="GO:0000287">
    <property type="term" value="F:magnesium ion binding"/>
    <property type="evidence" value="ECO:0007669"/>
    <property type="project" value="UniProtKB-ARBA"/>
</dbReference>
<evidence type="ECO:0000256" key="1">
    <source>
        <dbReference type="ARBA" id="ARBA00007812"/>
    </source>
</evidence>
<comment type="similarity">
    <text evidence="1">Belongs to the TPP enzyme family.</text>
</comment>
<evidence type="ECO:0000313" key="6">
    <source>
        <dbReference type="Proteomes" id="UP000234327"/>
    </source>
</evidence>
<dbReference type="GeneID" id="60905737"/>
<reference evidence="5 6" key="1">
    <citation type="submission" date="2017-03" db="EMBL/GenBank/DDBJ databases">
        <authorList>
            <person name="Afonso C.L."/>
            <person name="Miller P.J."/>
            <person name="Scott M.A."/>
            <person name="Spackman E."/>
            <person name="Goraichik I."/>
            <person name="Dimitrov K.M."/>
            <person name="Suarez D.L."/>
            <person name="Swayne D.E."/>
        </authorList>
    </citation>
    <scope>NUCLEOTIDE SEQUENCE [LARGE SCALE GENOMIC DNA]</scope>
    <source>
        <strain evidence="6">6(3)</strain>
    </source>
</reference>
<feature type="domain" description="Thiamine pyrophosphate enzyme TPP-binding" evidence="3">
    <location>
        <begin position="410"/>
        <end position="546"/>
    </location>
</feature>
<dbReference type="CDD" id="cd02002">
    <property type="entry name" value="TPP_BFDC"/>
    <property type="match status" value="1"/>
</dbReference>
<accession>A0A2H1IAL3</accession>
<organism evidence="5 6">
    <name type="scientific">Brevibacterium aurantiacum</name>
    <dbReference type="NCBI Taxonomy" id="273384"/>
    <lineage>
        <taxon>Bacteria</taxon>
        <taxon>Bacillati</taxon>
        <taxon>Actinomycetota</taxon>
        <taxon>Actinomycetes</taxon>
        <taxon>Micrococcales</taxon>
        <taxon>Brevibacteriaceae</taxon>
        <taxon>Brevibacterium</taxon>
    </lineage>
</organism>
<evidence type="ECO:0000259" key="3">
    <source>
        <dbReference type="Pfam" id="PF02775"/>
    </source>
</evidence>
<dbReference type="PANTHER" id="PTHR18968">
    <property type="entry name" value="THIAMINE PYROPHOSPHATE ENZYMES"/>
    <property type="match status" value="1"/>
</dbReference>
<dbReference type="CDD" id="cd07035">
    <property type="entry name" value="TPP_PYR_POX_like"/>
    <property type="match status" value="1"/>
</dbReference>
<dbReference type="Pfam" id="PF02776">
    <property type="entry name" value="TPP_enzyme_N"/>
    <property type="match status" value="1"/>
</dbReference>
<proteinExistence type="inferred from homology"/>
<keyword evidence="5" id="KW-0808">Transferase</keyword>
<dbReference type="InterPro" id="IPR011766">
    <property type="entry name" value="TPP_enzyme_TPP-bd"/>
</dbReference>
<dbReference type="Proteomes" id="UP000234327">
    <property type="component" value="Unassembled WGS sequence"/>
</dbReference>